<evidence type="ECO:0000313" key="2">
    <source>
        <dbReference type="Proteomes" id="UP000606463"/>
    </source>
</evidence>
<proteinExistence type="predicted"/>
<name>A0A9D0YNS4_AQUAO</name>
<dbReference type="AlphaFoldDB" id="A0A9D0YNS4"/>
<reference evidence="1" key="1">
    <citation type="journal article" date="2020" name="ISME J.">
        <title>Gammaproteobacteria mediating utilization of methyl-, sulfur- and petroleum organic compounds in deep ocean hydrothermal plumes.</title>
        <authorList>
            <person name="Zhou Z."/>
            <person name="Liu Y."/>
            <person name="Pan J."/>
            <person name="Cron B.R."/>
            <person name="Toner B.M."/>
            <person name="Anantharaman K."/>
            <person name="Breier J.A."/>
            <person name="Dick G.J."/>
            <person name="Li M."/>
        </authorList>
    </citation>
    <scope>NUCLEOTIDE SEQUENCE</scope>
    <source>
        <strain evidence="1">SZUA-1501</strain>
    </source>
</reference>
<accession>A0A9D0YNS4</accession>
<sequence>MAESEGLLNKLIPYKECFSVFFVEKAVFDGEYKTYRGVFIKTKENSWKIIYETKPVFKIVVTGDTIQLGYEGEDSEIFDRREYKNPILEILFHLENPEKIFEFKPLGKDAFLLIPKGDLANYIRRGKLFLRNGKPYIIEIESGEDNRVTILLEKIVPQCD</sequence>
<dbReference type="EMBL" id="DQVE01000001">
    <property type="protein sequence ID" value="HIP97753.1"/>
    <property type="molecule type" value="Genomic_DNA"/>
</dbReference>
<protein>
    <submittedName>
        <fullName evidence="1">Uncharacterized protein</fullName>
    </submittedName>
</protein>
<comment type="caution">
    <text evidence="1">The sequence shown here is derived from an EMBL/GenBank/DDBJ whole genome shotgun (WGS) entry which is preliminary data.</text>
</comment>
<dbReference type="Proteomes" id="UP000606463">
    <property type="component" value="Unassembled WGS sequence"/>
</dbReference>
<gene>
    <name evidence="1" type="ORF">EYH37_00055</name>
</gene>
<evidence type="ECO:0000313" key="1">
    <source>
        <dbReference type="EMBL" id="HIP97753.1"/>
    </source>
</evidence>
<organism evidence="1 2">
    <name type="scientific">Aquifex aeolicus</name>
    <dbReference type="NCBI Taxonomy" id="63363"/>
    <lineage>
        <taxon>Bacteria</taxon>
        <taxon>Pseudomonadati</taxon>
        <taxon>Aquificota</taxon>
        <taxon>Aquificia</taxon>
        <taxon>Aquificales</taxon>
        <taxon>Aquificaceae</taxon>
        <taxon>Aquifex</taxon>
    </lineage>
</organism>